<name>A0ABN3WNE2_STRTU</name>
<proteinExistence type="predicted"/>
<evidence type="ECO:0000313" key="2">
    <source>
        <dbReference type="EMBL" id="GAA2922714.1"/>
    </source>
</evidence>
<gene>
    <name evidence="2" type="ORF">GCM10020221_18560</name>
</gene>
<reference evidence="2 3" key="1">
    <citation type="journal article" date="2019" name="Int. J. Syst. Evol. Microbiol.">
        <title>The Global Catalogue of Microorganisms (GCM) 10K type strain sequencing project: providing services to taxonomists for standard genome sequencing and annotation.</title>
        <authorList>
            <consortium name="The Broad Institute Genomics Platform"/>
            <consortium name="The Broad Institute Genome Sequencing Center for Infectious Disease"/>
            <person name="Wu L."/>
            <person name="Ma J."/>
        </authorList>
    </citation>
    <scope>NUCLEOTIDE SEQUENCE [LARGE SCALE GENOMIC DNA]</scope>
    <source>
        <strain evidence="2 3">JCM 4087</strain>
    </source>
</reference>
<sequence>MRVAARADAGGNNSRWGSKEGRRSRTGAAPPPCGGPDRVSPGCPEGYAQVTHVTLHGRAFRRRAFRRPRAPRAPRRARPWEGRHGAATRTRTTAAPRAGNPGGVGAAVGREPVRGQRVSLLPLPSAAARPASSRATGMRNGEQET</sequence>
<organism evidence="2 3">
    <name type="scientific">Streptomyces thioluteus</name>
    <dbReference type="NCBI Taxonomy" id="66431"/>
    <lineage>
        <taxon>Bacteria</taxon>
        <taxon>Bacillati</taxon>
        <taxon>Actinomycetota</taxon>
        <taxon>Actinomycetes</taxon>
        <taxon>Kitasatosporales</taxon>
        <taxon>Streptomycetaceae</taxon>
        <taxon>Streptomyces</taxon>
    </lineage>
</organism>
<evidence type="ECO:0000256" key="1">
    <source>
        <dbReference type="SAM" id="MobiDB-lite"/>
    </source>
</evidence>
<comment type="caution">
    <text evidence="2">The sequence shown here is derived from an EMBL/GenBank/DDBJ whole genome shotgun (WGS) entry which is preliminary data.</text>
</comment>
<feature type="region of interest" description="Disordered" evidence="1">
    <location>
        <begin position="59"/>
        <end position="145"/>
    </location>
</feature>
<dbReference type="EMBL" id="BAAAXZ010000070">
    <property type="protein sequence ID" value="GAA2922714.1"/>
    <property type="molecule type" value="Genomic_DNA"/>
</dbReference>
<dbReference type="Proteomes" id="UP001501102">
    <property type="component" value="Unassembled WGS sequence"/>
</dbReference>
<evidence type="ECO:0000313" key="3">
    <source>
        <dbReference type="Proteomes" id="UP001501102"/>
    </source>
</evidence>
<accession>A0ABN3WNE2</accession>
<feature type="compositionally biased region" description="Basic residues" evidence="1">
    <location>
        <begin position="59"/>
        <end position="77"/>
    </location>
</feature>
<keyword evidence="3" id="KW-1185">Reference proteome</keyword>
<feature type="compositionally biased region" description="Low complexity" evidence="1">
    <location>
        <begin position="85"/>
        <end position="99"/>
    </location>
</feature>
<feature type="compositionally biased region" description="Low complexity" evidence="1">
    <location>
        <begin position="119"/>
        <end position="135"/>
    </location>
</feature>
<feature type="region of interest" description="Disordered" evidence="1">
    <location>
        <begin position="1"/>
        <end position="45"/>
    </location>
</feature>
<protein>
    <submittedName>
        <fullName evidence="2">Uncharacterized protein</fullName>
    </submittedName>
</protein>